<dbReference type="InterPro" id="IPR001478">
    <property type="entry name" value="PDZ"/>
</dbReference>
<dbReference type="PANTHER" id="PTHR10316:SF40">
    <property type="entry name" value="LD27118P"/>
    <property type="match status" value="1"/>
</dbReference>
<sequence>MRWLLLRTCVCVHIHASVCVCARVGSLCLCVCVCVRSLSRNESWCRCAGEARKPFFTKKPGELQGELIKTTLVKSLRGFGFTIIGGDRADEEFLQIKNVVPNGPAFLNGKLRTGECLGPA</sequence>
<evidence type="ECO:0000313" key="3">
    <source>
        <dbReference type="EMBL" id="PVD24615.1"/>
    </source>
</evidence>
<organism evidence="3 4">
    <name type="scientific">Pomacea canaliculata</name>
    <name type="common">Golden apple snail</name>
    <dbReference type="NCBI Taxonomy" id="400727"/>
    <lineage>
        <taxon>Eukaryota</taxon>
        <taxon>Metazoa</taxon>
        <taxon>Spiralia</taxon>
        <taxon>Lophotrochozoa</taxon>
        <taxon>Mollusca</taxon>
        <taxon>Gastropoda</taxon>
        <taxon>Caenogastropoda</taxon>
        <taxon>Architaenioglossa</taxon>
        <taxon>Ampullarioidea</taxon>
        <taxon>Ampullariidae</taxon>
        <taxon>Pomacea</taxon>
    </lineage>
</organism>
<dbReference type="AlphaFoldDB" id="A0A2T7NTX9"/>
<dbReference type="OrthoDB" id="66881at2759"/>
<dbReference type="PANTHER" id="PTHR10316">
    <property type="entry name" value="MEMBRANE ASSOCIATED GUANYLATE KINASE-RELATED"/>
    <property type="match status" value="1"/>
</dbReference>
<protein>
    <recommendedName>
        <fullName evidence="2">PDZ domain-containing protein</fullName>
    </recommendedName>
</protein>
<evidence type="ECO:0000313" key="4">
    <source>
        <dbReference type="Proteomes" id="UP000245119"/>
    </source>
</evidence>
<feature type="domain" description="PDZ" evidence="2">
    <location>
        <begin position="69"/>
        <end position="120"/>
    </location>
</feature>
<dbReference type="PROSITE" id="PS50106">
    <property type="entry name" value="PDZ"/>
    <property type="match status" value="1"/>
</dbReference>
<dbReference type="EMBL" id="PZQS01000009">
    <property type="protein sequence ID" value="PVD24615.1"/>
    <property type="molecule type" value="Genomic_DNA"/>
</dbReference>
<keyword evidence="4" id="KW-1185">Reference proteome</keyword>
<evidence type="ECO:0000256" key="1">
    <source>
        <dbReference type="SAM" id="SignalP"/>
    </source>
</evidence>
<accession>A0A2T7NTX9</accession>
<evidence type="ECO:0000259" key="2">
    <source>
        <dbReference type="PROSITE" id="PS50106"/>
    </source>
</evidence>
<dbReference type="Gene3D" id="2.30.42.10">
    <property type="match status" value="1"/>
</dbReference>
<feature type="chain" id="PRO_5015614163" description="PDZ domain-containing protein" evidence="1">
    <location>
        <begin position="22"/>
        <end position="120"/>
    </location>
</feature>
<dbReference type="Proteomes" id="UP000245119">
    <property type="component" value="Linkage Group LG9"/>
</dbReference>
<reference evidence="3 4" key="1">
    <citation type="submission" date="2018-04" db="EMBL/GenBank/DDBJ databases">
        <title>The genome of golden apple snail Pomacea canaliculata provides insight into stress tolerance and invasive adaptation.</title>
        <authorList>
            <person name="Liu C."/>
            <person name="Liu B."/>
            <person name="Ren Y."/>
            <person name="Zhang Y."/>
            <person name="Wang H."/>
            <person name="Li S."/>
            <person name="Jiang F."/>
            <person name="Yin L."/>
            <person name="Zhang G."/>
            <person name="Qian W."/>
            <person name="Fan W."/>
        </authorList>
    </citation>
    <scope>NUCLEOTIDE SEQUENCE [LARGE SCALE GENOMIC DNA]</scope>
    <source>
        <strain evidence="3">SZHN2017</strain>
        <tissue evidence="3">Muscle</tissue>
    </source>
</reference>
<feature type="signal peptide" evidence="1">
    <location>
        <begin position="1"/>
        <end position="21"/>
    </location>
</feature>
<gene>
    <name evidence="3" type="ORF">C0Q70_15099</name>
</gene>
<dbReference type="InterPro" id="IPR036034">
    <property type="entry name" value="PDZ_sf"/>
</dbReference>
<name>A0A2T7NTX9_POMCA</name>
<dbReference type="GO" id="GO:0005737">
    <property type="term" value="C:cytoplasm"/>
    <property type="evidence" value="ECO:0007669"/>
    <property type="project" value="TreeGrafter"/>
</dbReference>
<keyword evidence="1" id="KW-0732">Signal</keyword>
<proteinExistence type="predicted"/>
<dbReference type="FunFam" id="2.30.42.10:FF:000005">
    <property type="entry name" value="Membrane associated guanylate kinase, WW and PDZ domain containing 1"/>
    <property type="match status" value="1"/>
</dbReference>
<dbReference type="GO" id="GO:0007165">
    <property type="term" value="P:signal transduction"/>
    <property type="evidence" value="ECO:0007669"/>
    <property type="project" value="TreeGrafter"/>
</dbReference>
<dbReference type="SUPFAM" id="SSF50156">
    <property type="entry name" value="PDZ domain-like"/>
    <property type="match status" value="1"/>
</dbReference>
<comment type="caution">
    <text evidence="3">The sequence shown here is derived from an EMBL/GenBank/DDBJ whole genome shotgun (WGS) entry which is preliminary data.</text>
</comment>